<feature type="signal peptide" evidence="5">
    <location>
        <begin position="1"/>
        <end position="15"/>
    </location>
</feature>
<proteinExistence type="predicted"/>
<evidence type="ECO:0000259" key="6">
    <source>
        <dbReference type="PROSITE" id="PS50240"/>
    </source>
</evidence>
<sequence length="212" mass="23600">MKIIIVLMMIALGHCQDFSPRILGGEDAEPNQAPWMAAIVRFGNEVFCGGTLITRKHILTAAHCISPYKTKDITVMLGTPDLQDWWWNDKLELLRVKRLNYSSDHYKVKSPGMGMITLEKEVTLSETIRTIPLAVTATPANVWATLTGYGFQQRIENGGEVASYLQTLPVRVVEHDRCEQLLTGLTKVGPESLCGYTSRTRGACAVSFIIIF</sequence>
<dbReference type="Gene3D" id="2.40.10.10">
    <property type="entry name" value="Trypsin-like serine proteases"/>
    <property type="match status" value="1"/>
</dbReference>
<dbReference type="InterPro" id="IPR018114">
    <property type="entry name" value="TRYPSIN_HIS"/>
</dbReference>
<keyword evidence="8" id="KW-1185">Reference proteome</keyword>
<accession>A0ABD2WB05</accession>
<evidence type="ECO:0000256" key="2">
    <source>
        <dbReference type="ARBA" id="ARBA00022801"/>
    </source>
</evidence>
<dbReference type="AlphaFoldDB" id="A0ABD2WB05"/>
<evidence type="ECO:0000256" key="3">
    <source>
        <dbReference type="ARBA" id="ARBA00022825"/>
    </source>
</evidence>
<dbReference type="CDD" id="cd00190">
    <property type="entry name" value="Tryp_SPc"/>
    <property type="match status" value="1"/>
</dbReference>
<keyword evidence="3" id="KW-0720">Serine protease</keyword>
<keyword evidence="2" id="KW-0378">Hydrolase</keyword>
<reference evidence="7 8" key="1">
    <citation type="journal article" date="2024" name="bioRxiv">
        <title>A reference genome for Trichogramma kaykai: A tiny desert-dwelling parasitoid wasp with competing sex-ratio distorters.</title>
        <authorList>
            <person name="Culotta J."/>
            <person name="Lindsey A.R."/>
        </authorList>
    </citation>
    <scope>NUCLEOTIDE SEQUENCE [LARGE SCALE GENOMIC DNA]</scope>
    <source>
        <strain evidence="7 8">KSX58</strain>
    </source>
</reference>
<dbReference type="PANTHER" id="PTHR24276">
    <property type="entry name" value="POLYSERASE-RELATED"/>
    <property type="match status" value="1"/>
</dbReference>
<dbReference type="InterPro" id="IPR009003">
    <property type="entry name" value="Peptidase_S1_PA"/>
</dbReference>
<dbReference type="Proteomes" id="UP001627154">
    <property type="component" value="Unassembled WGS sequence"/>
</dbReference>
<keyword evidence="4" id="KW-1015">Disulfide bond</keyword>
<dbReference type="PANTHER" id="PTHR24276:SF98">
    <property type="entry name" value="FI18310P1-RELATED"/>
    <property type="match status" value="1"/>
</dbReference>
<keyword evidence="5" id="KW-0732">Signal</keyword>
<dbReference type="FunFam" id="2.40.10.10:FF:000068">
    <property type="entry name" value="transmembrane protease serine 2"/>
    <property type="match status" value="1"/>
</dbReference>
<evidence type="ECO:0000313" key="7">
    <source>
        <dbReference type="EMBL" id="KAL3390058.1"/>
    </source>
</evidence>
<protein>
    <recommendedName>
        <fullName evidence="6">Peptidase S1 domain-containing protein</fullName>
    </recommendedName>
</protein>
<feature type="chain" id="PRO_5044860823" description="Peptidase S1 domain-containing protein" evidence="5">
    <location>
        <begin position="16"/>
        <end position="212"/>
    </location>
</feature>
<organism evidence="7 8">
    <name type="scientific">Trichogramma kaykai</name>
    <dbReference type="NCBI Taxonomy" id="54128"/>
    <lineage>
        <taxon>Eukaryota</taxon>
        <taxon>Metazoa</taxon>
        <taxon>Ecdysozoa</taxon>
        <taxon>Arthropoda</taxon>
        <taxon>Hexapoda</taxon>
        <taxon>Insecta</taxon>
        <taxon>Pterygota</taxon>
        <taxon>Neoptera</taxon>
        <taxon>Endopterygota</taxon>
        <taxon>Hymenoptera</taxon>
        <taxon>Apocrita</taxon>
        <taxon>Proctotrupomorpha</taxon>
        <taxon>Chalcidoidea</taxon>
        <taxon>Trichogrammatidae</taxon>
        <taxon>Trichogramma</taxon>
    </lineage>
</organism>
<feature type="domain" description="Peptidase S1" evidence="6">
    <location>
        <begin position="22"/>
        <end position="204"/>
    </location>
</feature>
<dbReference type="GO" id="GO:0008236">
    <property type="term" value="F:serine-type peptidase activity"/>
    <property type="evidence" value="ECO:0007669"/>
    <property type="project" value="UniProtKB-KW"/>
</dbReference>
<comment type="caution">
    <text evidence="7">The sequence shown here is derived from an EMBL/GenBank/DDBJ whole genome shotgun (WGS) entry which is preliminary data.</text>
</comment>
<evidence type="ECO:0000313" key="8">
    <source>
        <dbReference type="Proteomes" id="UP001627154"/>
    </source>
</evidence>
<evidence type="ECO:0000256" key="1">
    <source>
        <dbReference type="ARBA" id="ARBA00022670"/>
    </source>
</evidence>
<evidence type="ECO:0000256" key="4">
    <source>
        <dbReference type="ARBA" id="ARBA00023157"/>
    </source>
</evidence>
<dbReference type="Pfam" id="PF00089">
    <property type="entry name" value="Trypsin"/>
    <property type="match status" value="1"/>
</dbReference>
<dbReference type="PROSITE" id="PS50240">
    <property type="entry name" value="TRYPSIN_DOM"/>
    <property type="match status" value="1"/>
</dbReference>
<dbReference type="PROSITE" id="PS00134">
    <property type="entry name" value="TRYPSIN_HIS"/>
    <property type="match status" value="1"/>
</dbReference>
<evidence type="ECO:0000256" key="5">
    <source>
        <dbReference type="SAM" id="SignalP"/>
    </source>
</evidence>
<name>A0ABD2WB05_9HYME</name>
<dbReference type="InterPro" id="IPR001254">
    <property type="entry name" value="Trypsin_dom"/>
</dbReference>
<dbReference type="EMBL" id="JBJJXI010000121">
    <property type="protein sequence ID" value="KAL3390058.1"/>
    <property type="molecule type" value="Genomic_DNA"/>
</dbReference>
<dbReference type="SUPFAM" id="SSF50494">
    <property type="entry name" value="Trypsin-like serine proteases"/>
    <property type="match status" value="1"/>
</dbReference>
<keyword evidence="1" id="KW-0645">Protease</keyword>
<gene>
    <name evidence="7" type="ORF">TKK_014885</name>
</gene>
<dbReference type="SMART" id="SM00020">
    <property type="entry name" value="Tryp_SPc"/>
    <property type="match status" value="1"/>
</dbReference>
<dbReference type="GO" id="GO:0006508">
    <property type="term" value="P:proteolysis"/>
    <property type="evidence" value="ECO:0007669"/>
    <property type="project" value="UniProtKB-KW"/>
</dbReference>
<dbReference type="InterPro" id="IPR043504">
    <property type="entry name" value="Peptidase_S1_PA_chymotrypsin"/>
</dbReference>
<dbReference type="InterPro" id="IPR050430">
    <property type="entry name" value="Peptidase_S1"/>
</dbReference>